<feature type="region of interest" description="Disordered" evidence="1">
    <location>
        <begin position="54"/>
        <end position="83"/>
    </location>
</feature>
<evidence type="ECO:0000313" key="3">
    <source>
        <dbReference type="EMBL" id="MEQ2301683.1"/>
    </source>
</evidence>
<gene>
    <name evidence="3" type="ORF">AMECASPLE_038603</name>
</gene>
<evidence type="ECO:0000313" key="4">
    <source>
        <dbReference type="Proteomes" id="UP001469553"/>
    </source>
</evidence>
<protein>
    <submittedName>
        <fullName evidence="3">Uncharacterized protein</fullName>
    </submittedName>
</protein>
<name>A0ABV0Z8C1_9TELE</name>
<dbReference type="EMBL" id="JAHRIP010054269">
    <property type="protein sequence ID" value="MEQ2301683.1"/>
    <property type="molecule type" value="Genomic_DNA"/>
</dbReference>
<sequence length="109" mass="11628">MFFLMYSTLSALLLKSIIKIDLTTSEGRMEREIDSKSAAEMSFLRRMSGHSLRDRVRSSAIRRSSELSVPGTSNQKEAQGTAQDTLEGLCLSAGLGTTWASPGGAGGGV</sequence>
<feature type="chain" id="PRO_5046670909" evidence="2">
    <location>
        <begin position="20"/>
        <end position="109"/>
    </location>
</feature>
<keyword evidence="4" id="KW-1185">Reference proteome</keyword>
<organism evidence="3 4">
    <name type="scientific">Ameca splendens</name>
    <dbReference type="NCBI Taxonomy" id="208324"/>
    <lineage>
        <taxon>Eukaryota</taxon>
        <taxon>Metazoa</taxon>
        <taxon>Chordata</taxon>
        <taxon>Craniata</taxon>
        <taxon>Vertebrata</taxon>
        <taxon>Euteleostomi</taxon>
        <taxon>Actinopterygii</taxon>
        <taxon>Neopterygii</taxon>
        <taxon>Teleostei</taxon>
        <taxon>Neoteleostei</taxon>
        <taxon>Acanthomorphata</taxon>
        <taxon>Ovalentaria</taxon>
        <taxon>Atherinomorphae</taxon>
        <taxon>Cyprinodontiformes</taxon>
        <taxon>Goodeidae</taxon>
        <taxon>Ameca</taxon>
    </lineage>
</organism>
<feature type="signal peptide" evidence="2">
    <location>
        <begin position="1"/>
        <end position="19"/>
    </location>
</feature>
<dbReference type="Proteomes" id="UP001469553">
    <property type="component" value="Unassembled WGS sequence"/>
</dbReference>
<proteinExistence type="predicted"/>
<reference evidence="3 4" key="1">
    <citation type="submission" date="2021-06" db="EMBL/GenBank/DDBJ databases">
        <authorList>
            <person name="Palmer J.M."/>
        </authorList>
    </citation>
    <scope>NUCLEOTIDE SEQUENCE [LARGE SCALE GENOMIC DNA]</scope>
    <source>
        <strain evidence="3 4">AS_MEX2019</strain>
        <tissue evidence="3">Muscle</tissue>
    </source>
</reference>
<comment type="caution">
    <text evidence="3">The sequence shown here is derived from an EMBL/GenBank/DDBJ whole genome shotgun (WGS) entry which is preliminary data.</text>
</comment>
<accession>A0ABV0Z8C1</accession>
<keyword evidence="2" id="KW-0732">Signal</keyword>
<feature type="compositionally biased region" description="Polar residues" evidence="1">
    <location>
        <begin position="66"/>
        <end position="83"/>
    </location>
</feature>
<evidence type="ECO:0000256" key="2">
    <source>
        <dbReference type="SAM" id="SignalP"/>
    </source>
</evidence>
<evidence type="ECO:0000256" key="1">
    <source>
        <dbReference type="SAM" id="MobiDB-lite"/>
    </source>
</evidence>